<protein>
    <submittedName>
        <fullName evidence="2">DUF1120 domain-containing protein</fullName>
    </submittedName>
</protein>
<sequence>MDGIMKKTLLAVVLAGITCHAMAADSTDLTVKGVLVNAACTPTLDKSEVNFGHIPVASLDATNANQLGSKDVTLTITCDSAMVMGWTTVDGRTDSLQSLSLTSAGADDSSVADATTEYGLGKAGTVNMGAYAIAAKTTGVTYDGTAGDLLEADNVGNGNATAWKKSTTGVTKPGARTFTTAVTGEVAPKAFKVGVFPLKVTAAVQGTDILKITDDTDLDGLATISLSYI</sequence>
<keyword evidence="1" id="KW-0732">Signal</keyword>
<dbReference type="InterPro" id="IPR010546">
    <property type="entry name" value="DUF1120"/>
</dbReference>
<dbReference type="InterPro" id="IPR008966">
    <property type="entry name" value="Adhesion_dom_sf"/>
</dbReference>
<dbReference type="EMBL" id="JABTXY010000023">
    <property type="protein sequence ID" value="NYV42294.1"/>
    <property type="molecule type" value="Genomic_DNA"/>
</dbReference>
<gene>
    <name evidence="2" type="ORF">HRR37_07880</name>
</gene>
<dbReference type="KEGG" id="csj:CSK29544_00504"/>
<dbReference type="SUPFAM" id="SSF49401">
    <property type="entry name" value="Bacterial adhesins"/>
    <property type="match status" value="1"/>
</dbReference>
<accession>A0A2S9U7Y0</accession>
<comment type="caution">
    <text evidence="2">The sequence shown here is derived from an EMBL/GenBank/DDBJ whole genome shotgun (WGS) entry which is preliminary data.</text>
</comment>
<evidence type="ECO:0000313" key="3">
    <source>
        <dbReference type="Proteomes" id="UP000548673"/>
    </source>
</evidence>
<feature type="signal peptide" evidence="1">
    <location>
        <begin position="1"/>
        <end position="23"/>
    </location>
</feature>
<name>A0A2S9U7Y0_CROSK</name>
<dbReference type="Proteomes" id="UP000548673">
    <property type="component" value="Unassembled WGS sequence"/>
</dbReference>
<feature type="chain" id="PRO_5041066337" evidence="1">
    <location>
        <begin position="24"/>
        <end position="229"/>
    </location>
</feature>
<proteinExistence type="predicted"/>
<reference evidence="2 3" key="1">
    <citation type="submission" date="2020-05" db="EMBL/GenBank/DDBJ databases">
        <title>The draft genome of Cronobacter sakazakii strain 145005.</title>
        <authorList>
            <person name="Yang J."/>
            <person name="Liu L."/>
            <person name="Feng Y."/>
            <person name="Zong Z."/>
        </authorList>
    </citation>
    <scope>NUCLEOTIDE SEQUENCE [LARGE SCALE GENOMIC DNA]</scope>
    <source>
        <strain evidence="2 3">145005</strain>
    </source>
</reference>
<dbReference type="Pfam" id="PF06551">
    <property type="entry name" value="DUF1120"/>
    <property type="match status" value="1"/>
</dbReference>
<evidence type="ECO:0000313" key="2">
    <source>
        <dbReference type="EMBL" id="NYV42294.1"/>
    </source>
</evidence>
<evidence type="ECO:0000256" key="1">
    <source>
        <dbReference type="SAM" id="SignalP"/>
    </source>
</evidence>
<dbReference type="AlphaFoldDB" id="A0A2S9U7Y0"/>
<organism evidence="2 3">
    <name type="scientific">Cronobacter sakazakii</name>
    <name type="common">Enterobacter sakazakii</name>
    <dbReference type="NCBI Taxonomy" id="28141"/>
    <lineage>
        <taxon>Bacteria</taxon>
        <taxon>Pseudomonadati</taxon>
        <taxon>Pseudomonadota</taxon>
        <taxon>Gammaproteobacteria</taxon>
        <taxon>Enterobacterales</taxon>
        <taxon>Enterobacteriaceae</taxon>
        <taxon>Cronobacter</taxon>
    </lineage>
</organism>